<accession>A0A167WFI6</accession>
<feature type="region of interest" description="Disordered" evidence="1">
    <location>
        <begin position="227"/>
        <end position="262"/>
    </location>
</feature>
<dbReference type="EMBL" id="KV417806">
    <property type="protein sequence ID" value="KZP06039.1"/>
    <property type="molecule type" value="Genomic_DNA"/>
</dbReference>
<dbReference type="AlphaFoldDB" id="A0A167WFI6"/>
<dbReference type="Proteomes" id="UP000076532">
    <property type="component" value="Unassembled WGS sequence"/>
</dbReference>
<name>A0A167WFI6_9AGAM</name>
<reference evidence="2 3" key="1">
    <citation type="journal article" date="2016" name="Mol. Biol. Evol.">
        <title>Comparative Genomics of Early-Diverging Mushroom-Forming Fungi Provides Insights into the Origins of Lignocellulose Decay Capabilities.</title>
        <authorList>
            <person name="Nagy L.G."/>
            <person name="Riley R."/>
            <person name="Tritt A."/>
            <person name="Adam C."/>
            <person name="Daum C."/>
            <person name="Floudas D."/>
            <person name="Sun H."/>
            <person name="Yadav J.S."/>
            <person name="Pangilinan J."/>
            <person name="Larsson K.H."/>
            <person name="Matsuura K."/>
            <person name="Barry K."/>
            <person name="Labutti K."/>
            <person name="Kuo R."/>
            <person name="Ohm R.A."/>
            <person name="Bhattacharya S.S."/>
            <person name="Shirouzu T."/>
            <person name="Yoshinaga Y."/>
            <person name="Martin F.M."/>
            <person name="Grigoriev I.V."/>
            <person name="Hibbett D.S."/>
        </authorList>
    </citation>
    <scope>NUCLEOTIDE SEQUENCE [LARGE SCALE GENOMIC DNA]</scope>
    <source>
        <strain evidence="2 3">CBS 109695</strain>
    </source>
</reference>
<evidence type="ECO:0000256" key="1">
    <source>
        <dbReference type="SAM" id="MobiDB-lite"/>
    </source>
</evidence>
<protein>
    <submittedName>
        <fullName evidence="2">Uncharacterized protein</fullName>
    </submittedName>
</protein>
<sequence>MHGECVALLARPMTGSFTAHIEKQLVEPRRSKPDLLTLETVNVQRVHAFKELRADKAGARVVFQAAGVTYVQETGSRVRSITDNAYYSSSFVPDTHGELMLHPVNVTAGAKLLRARPVRVCRMPMPDRVHPDGGDLLTGDVVASASRYQGPQCGGGPLGALCFLAMLACAMLDLSPGREVLDTDFDIGSTASSRSDTLVVNIVSGSRPSEPTVASKWIKSTMTESSASSCHSSASRTPWTTRTLSDGPEVTGGERGGRLPQAESGGNILVMLAMARGRRSSVNRTDNGTLIFPLALL</sequence>
<keyword evidence="3" id="KW-1185">Reference proteome</keyword>
<organism evidence="2 3">
    <name type="scientific">Athelia psychrophila</name>
    <dbReference type="NCBI Taxonomy" id="1759441"/>
    <lineage>
        <taxon>Eukaryota</taxon>
        <taxon>Fungi</taxon>
        <taxon>Dikarya</taxon>
        <taxon>Basidiomycota</taxon>
        <taxon>Agaricomycotina</taxon>
        <taxon>Agaricomycetes</taxon>
        <taxon>Agaricomycetidae</taxon>
        <taxon>Atheliales</taxon>
        <taxon>Atheliaceae</taxon>
        <taxon>Athelia</taxon>
    </lineage>
</organism>
<gene>
    <name evidence="2" type="ORF">FIBSPDRAFT_903069</name>
</gene>
<dbReference type="STRING" id="436010.A0A167WFI6"/>
<proteinExistence type="predicted"/>
<evidence type="ECO:0000313" key="2">
    <source>
        <dbReference type="EMBL" id="KZP06039.1"/>
    </source>
</evidence>
<evidence type="ECO:0000313" key="3">
    <source>
        <dbReference type="Proteomes" id="UP000076532"/>
    </source>
</evidence>